<dbReference type="PANTHER" id="PTHR43401:SF2">
    <property type="entry name" value="L-THREONINE 3-DEHYDROGENASE"/>
    <property type="match status" value="1"/>
</dbReference>
<dbReference type="Proteomes" id="UP001596039">
    <property type="component" value="Unassembled WGS sequence"/>
</dbReference>
<dbReference type="InterPro" id="IPR036291">
    <property type="entry name" value="NAD(P)-bd_dom_sf"/>
</dbReference>
<feature type="domain" description="Enoyl reductase (ER)" evidence="6">
    <location>
        <begin position="10"/>
        <end position="334"/>
    </location>
</feature>
<comment type="caution">
    <text evidence="7">The sequence shown here is derived from an EMBL/GenBank/DDBJ whole genome shotgun (WGS) entry which is preliminary data.</text>
</comment>
<dbReference type="EMBL" id="JBHSMG010000002">
    <property type="protein sequence ID" value="MFC5502704.1"/>
    <property type="molecule type" value="Genomic_DNA"/>
</dbReference>
<dbReference type="Gene3D" id="3.40.50.720">
    <property type="entry name" value="NAD(P)-binding Rossmann-like Domain"/>
    <property type="match status" value="1"/>
</dbReference>
<dbReference type="SUPFAM" id="SSF51735">
    <property type="entry name" value="NAD(P)-binding Rossmann-fold domains"/>
    <property type="match status" value="1"/>
</dbReference>
<evidence type="ECO:0000313" key="7">
    <source>
        <dbReference type="EMBL" id="MFC5502704.1"/>
    </source>
</evidence>
<keyword evidence="3 5" id="KW-0862">Zinc</keyword>
<evidence type="ECO:0000256" key="5">
    <source>
        <dbReference type="RuleBase" id="RU361277"/>
    </source>
</evidence>
<evidence type="ECO:0000256" key="2">
    <source>
        <dbReference type="ARBA" id="ARBA00022723"/>
    </source>
</evidence>
<dbReference type="InterPro" id="IPR013149">
    <property type="entry name" value="ADH-like_C"/>
</dbReference>
<dbReference type="Pfam" id="PF00107">
    <property type="entry name" value="ADH_zinc_N"/>
    <property type="match status" value="1"/>
</dbReference>
<dbReference type="InterPro" id="IPR013154">
    <property type="entry name" value="ADH-like_N"/>
</dbReference>
<dbReference type="RefSeq" id="WP_386740396.1">
    <property type="nucleotide sequence ID" value="NZ_JBHSMG010000002.1"/>
</dbReference>
<evidence type="ECO:0000313" key="8">
    <source>
        <dbReference type="Proteomes" id="UP001596039"/>
    </source>
</evidence>
<reference evidence="8" key="1">
    <citation type="journal article" date="2019" name="Int. J. Syst. Evol. Microbiol.">
        <title>The Global Catalogue of Microorganisms (GCM) 10K type strain sequencing project: providing services to taxonomists for standard genome sequencing and annotation.</title>
        <authorList>
            <consortium name="The Broad Institute Genomics Platform"/>
            <consortium name="The Broad Institute Genome Sequencing Center for Infectious Disease"/>
            <person name="Wu L."/>
            <person name="Ma J."/>
        </authorList>
    </citation>
    <scope>NUCLEOTIDE SEQUENCE [LARGE SCALE GENOMIC DNA]</scope>
    <source>
        <strain evidence="8">CGMCC 4.6997</strain>
    </source>
</reference>
<dbReference type="Gene3D" id="3.90.180.10">
    <property type="entry name" value="Medium-chain alcohol dehydrogenases, catalytic domain"/>
    <property type="match status" value="1"/>
</dbReference>
<organism evidence="7 8">
    <name type="scientific">Lysinimonas soli</name>
    <dbReference type="NCBI Taxonomy" id="1074233"/>
    <lineage>
        <taxon>Bacteria</taxon>
        <taxon>Bacillati</taxon>
        <taxon>Actinomycetota</taxon>
        <taxon>Actinomycetes</taxon>
        <taxon>Micrococcales</taxon>
        <taxon>Microbacteriaceae</taxon>
        <taxon>Lysinimonas</taxon>
    </lineage>
</organism>
<dbReference type="SMART" id="SM00829">
    <property type="entry name" value="PKS_ER"/>
    <property type="match status" value="1"/>
</dbReference>
<comment type="cofactor">
    <cofactor evidence="1 5">
        <name>Zn(2+)</name>
        <dbReference type="ChEBI" id="CHEBI:29105"/>
    </cofactor>
</comment>
<comment type="similarity">
    <text evidence="5">Belongs to the zinc-containing alcohol dehydrogenase family.</text>
</comment>
<proteinExistence type="inferred from homology"/>
<dbReference type="SUPFAM" id="SSF50129">
    <property type="entry name" value="GroES-like"/>
    <property type="match status" value="1"/>
</dbReference>
<evidence type="ECO:0000256" key="1">
    <source>
        <dbReference type="ARBA" id="ARBA00001947"/>
    </source>
</evidence>
<dbReference type="Pfam" id="PF08240">
    <property type="entry name" value="ADH_N"/>
    <property type="match status" value="1"/>
</dbReference>
<sequence length="342" mass="36053">MRGAAYTGNGTLETVTVDRVPPGDGEVQIRVAFCGLCGTDIHIVHGDMDARVTTPLVFGHEMSGTIAELGGGVEGWKLGDPVTVMPLLWDNSCPACQAGHQHICQNLTFVGVDSPGALQEYWNVPASLLVALPAGLDLRAAALVEPTAVAVHDVRRSELAVGDHAVVLGGGPIGVLIATVARHAGAHVMVAEVDPGRRARIAELGFEVVDPSQDDVTALVETWTGGVGADVVFEVSGAAAAVRLATTLPKVRGTIVVVAIHSAPRELDLQRMFWRELRLLGARVYRREDMERAVRLVADGTIPADFLITGTVPLEDTGRAIEDLTGGRAMKILVDVGAEVVR</sequence>
<name>A0ABW0NV08_9MICO</name>
<evidence type="ECO:0000256" key="3">
    <source>
        <dbReference type="ARBA" id="ARBA00022833"/>
    </source>
</evidence>
<evidence type="ECO:0000256" key="4">
    <source>
        <dbReference type="ARBA" id="ARBA00023002"/>
    </source>
</evidence>
<gene>
    <name evidence="7" type="ORF">ACFPJ4_10690</name>
</gene>
<keyword evidence="2 5" id="KW-0479">Metal-binding</keyword>
<keyword evidence="4" id="KW-0560">Oxidoreductase</keyword>
<accession>A0ABW0NV08</accession>
<dbReference type="InterPro" id="IPR020843">
    <property type="entry name" value="ER"/>
</dbReference>
<dbReference type="InterPro" id="IPR011032">
    <property type="entry name" value="GroES-like_sf"/>
</dbReference>
<protein>
    <submittedName>
        <fullName evidence="7">Zinc-binding dehydrogenase</fullName>
    </submittedName>
</protein>
<dbReference type="InterPro" id="IPR050129">
    <property type="entry name" value="Zn_alcohol_dh"/>
</dbReference>
<evidence type="ECO:0000259" key="6">
    <source>
        <dbReference type="SMART" id="SM00829"/>
    </source>
</evidence>
<dbReference type="PANTHER" id="PTHR43401">
    <property type="entry name" value="L-THREONINE 3-DEHYDROGENASE"/>
    <property type="match status" value="1"/>
</dbReference>
<dbReference type="InterPro" id="IPR002328">
    <property type="entry name" value="ADH_Zn_CS"/>
</dbReference>
<keyword evidence="8" id="KW-1185">Reference proteome</keyword>
<dbReference type="PROSITE" id="PS00059">
    <property type="entry name" value="ADH_ZINC"/>
    <property type="match status" value="1"/>
</dbReference>